<name>A0A1Q8YJ96_9BURK</name>
<evidence type="ECO:0000256" key="3">
    <source>
        <dbReference type="ARBA" id="ARBA00023163"/>
    </source>
</evidence>
<evidence type="ECO:0000256" key="2">
    <source>
        <dbReference type="ARBA" id="ARBA00023125"/>
    </source>
</evidence>
<dbReference type="InterPro" id="IPR036390">
    <property type="entry name" value="WH_DNA-bd_sf"/>
</dbReference>
<dbReference type="InterPro" id="IPR000485">
    <property type="entry name" value="AsnC-type_HTH_dom"/>
</dbReference>
<dbReference type="AlphaFoldDB" id="A0A1Q8YJ96"/>
<dbReference type="Gene3D" id="1.10.10.10">
    <property type="entry name" value="Winged helix-like DNA-binding domain superfamily/Winged helix DNA-binding domain"/>
    <property type="match status" value="1"/>
</dbReference>
<dbReference type="PANTHER" id="PTHR30154:SF34">
    <property type="entry name" value="TRANSCRIPTIONAL REGULATOR AZLB"/>
    <property type="match status" value="1"/>
</dbReference>
<evidence type="ECO:0000259" key="4">
    <source>
        <dbReference type="PROSITE" id="PS50956"/>
    </source>
</evidence>
<keyword evidence="2" id="KW-0238">DNA-binding</keyword>
<dbReference type="GO" id="GO:0006355">
    <property type="term" value="P:regulation of DNA-templated transcription"/>
    <property type="evidence" value="ECO:0007669"/>
    <property type="project" value="UniProtKB-ARBA"/>
</dbReference>
<dbReference type="GO" id="GO:0043565">
    <property type="term" value="F:sequence-specific DNA binding"/>
    <property type="evidence" value="ECO:0007669"/>
    <property type="project" value="InterPro"/>
</dbReference>
<dbReference type="EMBL" id="MSYM01000006">
    <property type="protein sequence ID" value="OLP08035.1"/>
    <property type="molecule type" value="Genomic_DNA"/>
</dbReference>
<dbReference type="FunFam" id="1.10.10.10:FF:000186">
    <property type="entry name" value="AsnC family transcriptional regulator"/>
    <property type="match status" value="1"/>
</dbReference>
<dbReference type="CDD" id="cd00090">
    <property type="entry name" value="HTH_ARSR"/>
    <property type="match status" value="1"/>
</dbReference>
<dbReference type="InterPro" id="IPR036388">
    <property type="entry name" value="WH-like_DNA-bd_sf"/>
</dbReference>
<dbReference type="InterPro" id="IPR011991">
    <property type="entry name" value="ArsR-like_HTH"/>
</dbReference>
<sequence>MPNQDKRFDAIDRQLLSALQQDGRATVGELAQQVSLSASPCWRRIKNLEDAGVIEGYHARLSRQKLGYGVTGFAGAISHNQP</sequence>
<dbReference type="RefSeq" id="WP_083633757.1">
    <property type="nucleotide sequence ID" value="NZ_MSYM01000006.1"/>
</dbReference>
<dbReference type="SUPFAM" id="SSF46785">
    <property type="entry name" value="Winged helix' DNA-binding domain"/>
    <property type="match status" value="1"/>
</dbReference>
<keyword evidence="3" id="KW-0804">Transcription</keyword>
<dbReference type="SMART" id="SM00344">
    <property type="entry name" value="HTH_ASNC"/>
    <property type="match status" value="1"/>
</dbReference>
<evidence type="ECO:0000313" key="5">
    <source>
        <dbReference type="EMBL" id="OLP08035.1"/>
    </source>
</evidence>
<accession>A0A1Q8YJ96</accession>
<comment type="caution">
    <text evidence="5">The sequence shown here is derived from an EMBL/GenBank/DDBJ whole genome shotgun (WGS) entry which is preliminary data.</text>
</comment>
<dbReference type="PRINTS" id="PR00033">
    <property type="entry name" value="HTHASNC"/>
</dbReference>
<keyword evidence="1" id="KW-0805">Transcription regulation</keyword>
<dbReference type="InterPro" id="IPR019888">
    <property type="entry name" value="Tscrpt_reg_AsnC-like"/>
</dbReference>
<evidence type="ECO:0000313" key="6">
    <source>
        <dbReference type="Proteomes" id="UP000185911"/>
    </source>
</evidence>
<dbReference type="Pfam" id="PF13412">
    <property type="entry name" value="HTH_24"/>
    <property type="match status" value="1"/>
</dbReference>
<proteinExistence type="predicted"/>
<dbReference type="Proteomes" id="UP000185911">
    <property type="component" value="Unassembled WGS sequence"/>
</dbReference>
<reference evidence="5 6" key="1">
    <citation type="submission" date="2017-01" db="EMBL/GenBank/DDBJ databases">
        <title>Genome sequence of Rhodoferax antarcticus ANT.BR, a psychrophilic purple nonsulfur bacterium from an Antarctic microbial mat.</title>
        <authorList>
            <person name="Baker J."/>
            <person name="Riester C."/>
            <person name="Skinner B."/>
            <person name="Newell A."/>
            <person name="Swingley W."/>
            <person name="Madigan M."/>
            <person name="Jung D."/>
            <person name="Asao M."/>
            <person name="Chen M."/>
            <person name="Loughlin P."/>
            <person name="Pan H."/>
            <person name="Lin S."/>
            <person name="Li N."/>
            <person name="Shaw J."/>
            <person name="Prado M."/>
            <person name="Sherman C."/>
            <person name="Li X."/>
            <person name="Tang J."/>
            <person name="Blankenship R."/>
            <person name="Zhao T."/>
            <person name="Touchman J."/>
            <person name="Sattley M."/>
        </authorList>
    </citation>
    <scope>NUCLEOTIDE SEQUENCE [LARGE SCALE GENOMIC DNA]</scope>
    <source>
        <strain evidence="5 6">ANT.BR</strain>
    </source>
</reference>
<feature type="domain" description="HTH asnC-type" evidence="4">
    <location>
        <begin position="8"/>
        <end position="69"/>
    </location>
</feature>
<gene>
    <name evidence="5" type="ORF">BLL52_0661</name>
</gene>
<dbReference type="GO" id="GO:0005829">
    <property type="term" value="C:cytosol"/>
    <property type="evidence" value="ECO:0007669"/>
    <property type="project" value="TreeGrafter"/>
</dbReference>
<organism evidence="5 6">
    <name type="scientific">Rhodoferax antarcticus ANT.BR</name>
    <dbReference type="NCBI Taxonomy" id="1111071"/>
    <lineage>
        <taxon>Bacteria</taxon>
        <taxon>Pseudomonadati</taxon>
        <taxon>Pseudomonadota</taxon>
        <taxon>Betaproteobacteria</taxon>
        <taxon>Burkholderiales</taxon>
        <taxon>Comamonadaceae</taxon>
        <taxon>Rhodoferax</taxon>
    </lineage>
</organism>
<dbReference type="GO" id="GO:0043200">
    <property type="term" value="P:response to amino acid"/>
    <property type="evidence" value="ECO:0007669"/>
    <property type="project" value="TreeGrafter"/>
</dbReference>
<evidence type="ECO:0000256" key="1">
    <source>
        <dbReference type="ARBA" id="ARBA00023015"/>
    </source>
</evidence>
<protein>
    <submittedName>
        <fullName evidence="5">Leucine-responsive regulatory protein</fullName>
    </submittedName>
</protein>
<dbReference type="PANTHER" id="PTHR30154">
    <property type="entry name" value="LEUCINE-RESPONSIVE REGULATORY PROTEIN"/>
    <property type="match status" value="1"/>
</dbReference>
<dbReference type="PROSITE" id="PS50956">
    <property type="entry name" value="HTH_ASNC_2"/>
    <property type="match status" value="1"/>
</dbReference>
<keyword evidence="6" id="KW-1185">Reference proteome</keyword>